<dbReference type="AlphaFoldDB" id="A0A1W6L314"/>
<dbReference type="Pfam" id="PF02424">
    <property type="entry name" value="ApbE"/>
    <property type="match status" value="1"/>
</dbReference>
<dbReference type="PIRSF" id="PIRSF006268">
    <property type="entry name" value="ApbE"/>
    <property type="match status" value="1"/>
</dbReference>
<evidence type="ECO:0000256" key="1">
    <source>
        <dbReference type="ARBA" id="ARBA00011955"/>
    </source>
</evidence>
<dbReference type="Gene3D" id="3.10.520.10">
    <property type="entry name" value="ApbE-like domains"/>
    <property type="match status" value="1"/>
</dbReference>
<sequence>MRRVLVPADIDPAGPALGGHLHLVQGRTMGTTWSVRFVGPADADLAARSRGIQAVLDAVVAEMSTWEAGSDLSRFNRAPAGHWQTLPPDCFEVLSCGLDVARRSGGACDPTAGRLVDLWGFGPEGRHDQPGFQPPTEADVRAAREASGWTRLEIGAASRRVRQPGGLSLDFSGIAKGFGVDQVARHLLRLGVRDHLVEVGGELRGAGVKPDGSPWWVDLEVPPVFAASLEATRVALHGLSVATSGDYRRHYERDGVRHAHTIDPRDGRPVRHGVVSVTVLHRDCLWADAWSTALTVLGADAGLPLADTEGLAAHWIERGADGQPVERWSRAFEDLMT</sequence>
<evidence type="ECO:0000256" key="4">
    <source>
        <dbReference type="ARBA" id="ARBA00022679"/>
    </source>
</evidence>
<evidence type="ECO:0000256" key="2">
    <source>
        <dbReference type="ARBA" id="ARBA00016337"/>
    </source>
</evidence>
<proteinExistence type="inferred from homology"/>
<evidence type="ECO:0000313" key="13">
    <source>
        <dbReference type="Proteomes" id="UP000193427"/>
    </source>
</evidence>
<accession>A0A1W6L314</accession>
<protein>
    <recommendedName>
        <fullName evidence="2 10">FAD:protein FMN transferase</fullName>
        <ecNumber evidence="1 10">2.7.1.180</ecNumber>
    </recommendedName>
    <alternativeName>
        <fullName evidence="8 10">Flavin transferase</fullName>
    </alternativeName>
</protein>
<comment type="catalytic activity">
    <reaction evidence="9 10">
        <text>L-threonyl-[protein] + FAD = FMN-L-threonyl-[protein] + AMP + H(+)</text>
        <dbReference type="Rhea" id="RHEA:36847"/>
        <dbReference type="Rhea" id="RHEA-COMP:11060"/>
        <dbReference type="Rhea" id="RHEA-COMP:11061"/>
        <dbReference type="ChEBI" id="CHEBI:15378"/>
        <dbReference type="ChEBI" id="CHEBI:30013"/>
        <dbReference type="ChEBI" id="CHEBI:57692"/>
        <dbReference type="ChEBI" id="CHEBI:74257"/>
        <dbReference type="ChEBI" id="CHEBI:456215"/>
        <dbReference type="EC" id="2.7.1.180"/>
    </reaction>
</comment>
<evidence type="ECO:0000256" key="7">
    <source>
        <dbReference type="ARBA" id="ARBA00022842"/>
    </source>
</evidence>
<evidence type="ECO:0000256" key="8">
    <source>
        <dbReference type="ARBA" id="ARBA00031306"/>
    </source>
</evidence>
<dbReference type="EMBL" id="CP015118">
    <property type="protein sequence ID" value="ARN18662.1"/>
    <property type="molecule type" value="Genomic_DNA"/>
</dbReference>
<keyword evidence="13" id="KW-1185">Reference proteome</keyword>
<dbReference type="EC" id="2.7.1.180" evidence="1 10"/>
<keyword evidence="4 10" id="KW-0808">Transferase</keyword>
<comment type="cofactor">
    <cofactor evidence="11">
        <name>Mg(2+)</name>
        <dbReference type="ChEBI" id="CHEBI:18420"/>
    </cofactor>
    <cofactor evidence="11">
        <name>Mn(2+)</name>
        <dbReference type="ChEBI" id="CHEBI:29035"/>
    </cofactor>
    <text evidence="11">Magnesium. Can also use manganese.</text>
</comment>
<dbReference type="RefSeq" id="WP_085748892.1">
    <property type="nucleotide sequence ID" value="NZ_BSPR01000010.1"/>
</dbReference>
<dbReference type="STRING" id="946333.A4W93_01295"/>
<evidence type="ECO:0000256" key="5">
    <source>
        <dbReference type="ARBA" id="ARBA00022723"/>
    </source>
</evidence>
<dbReference type="InterPro" id="IPR003374">
    <property type="entry name" value="ApbE-like_sf"/>
</dbReference>
<feature type="binding site" evidence="11">
    <location>
        <position position="292"/>
    </location>
    <ligand>
        <name>Mg(2+)</name>
        <dbReference type="ChEBI" id="CHEBI:18420"/>
    </ligand>
</feature>
<dbReference type="PANTHER" id="PTHR30040">
    <property type="entry name" value="THIAMINE BIOSYNTHESIS LIPOPROTEIN APBE"/>
    <property type="match status" value="1"/>
</dbReference>
<dbReference type="KEGG" id="rgu:A4W93_01295"/>
<evidence type="ECO:0000256" key="3">
    <source>
        <dbReference type="ARBA" id="ARBA00022630"/>
    </source>
</evidence>
<dbReference type="PANTHER" id="PTHR30040:SF2">
    <property type="entry name" value="FAD:PROTEIN FMN TRANSFERASE"/>
    <property type="match status" value="1"/>
</dbReference>
<name>A0A1W6L314_9BURK</name>
<feature type="binding site" evidence="11">
    <location>
        <position position="173"/>
    </location>
    <ligand>
        <name>Mg(2+)</name>
        <dbReference type="ChEBI" id="CHEBI:18420"/>
    </ligand>
</feature>
<dbReference type="Proteomes" id="UP000193427">
    <property type="component" value="Chromosome"/>
</dbReference>
<dbReference type="SUPFAM" id="SSF143631">
    <property type="entry name" value="ApbE-like"/>
    <property type="match status" value="1"/>
</dbReference>
<evidence type="ECO:0000256" key="10">
    <source>
        <dbReference type="PIRNR" id="PIRNR006268"/>
    </source>
</evidence>
<keyword evidence="5 10" id="KW-0479">Metal-binding</keyword>
<comment type="similarity">
    <text evidence="10">Belongs to the ApbE family.</text>
</comment>
<feature type="binding site" evidence="11">
    <location>
        <position position="288"/>
    </location>
    <ligand>
        <name>Mg(2+)</name>
        <dbReference type="ChEBI" id="CHEBI:18420"/>
    </ligand>
</feature>
<evidence type="ECO:0000256" key="6">
    <source>
        <dbReference type="ARBA" id="ARBA00022827"/>
    </source>
</evidence>
<dbReference type="GO" id="GO:0046872">
    <property type="term" value="F:metal ion binding"/>
    <property type="evidence" value="ECO:0007669"/>
    <property type="project" value="UniProtKB-UniRule"/>
</dbReference>
<keyword evidence="3 10" id="KW-0285">Flavoprotein</keyword>
<evidence type="ECO:0000256" key="11">
    <source>
        <dbReference type="PIRSR" id="PIRSR006268-2"/>
    </source>
</evidence>
<reference evidence="12 13" key="1">
    <citation type="submission" date="2016-04" db="EMBL/GenBank/DDBJ databases">
        <title>Complete genome sequence of natural rubber-degrading, novel Gram-negative bacterium, Rhizobacter gummiphilus strain NS21.</title>
        <authorList>
            <person name="Tabata M."/>
            <person name="Kasai D."/>
            <person name="Fukuda M."/>
        </authorList>
    </citation>
    <scope>NUCLEOTIDE SEQUENCE [LARGE SCALE GENOMIC DNA]</scope>
    <source>
        <strain evidence="12 13">NS21</strain>
    </source>
</reference>
<keyword evidence="6 10" id="KW-0274">FAD</keyword>
<gene>
    <name evidence="12" type="ORF">A4W93_01295</name>
</gene>
<organism evidence="12 13">
    <name type="scientific">Piscinibacter gummiphilus</name>
    <dbReference type="NCBI Taxonomy" id="946333"/>
    <lineage>
        <taxon>Bacteria</taxon>
        <taxon>Pseudomonadati</taxon>
        <taxon>Pseudomonadota</taxon>
        <taxon>Betaproteobacteria</taxon>
        <taxon>Burkholderiales</taxon>
        <taxon>Sphaerotilaceae</taxon>
        <taxon>Piscinibacter</taxon>
    </lineage>
</organism>
<dbReference type="GO" id="GO:0016740">
    <property type="term" value="F:transferase activity"/>
    <property type="evidence" value="ECO:0007669"/>
    <property type="project" value="UniProtKB-UniRule"/>
</dbReference>
<dbReference type="OrthoDB" id="9778595at2"/>
<evidence type="ECO:0000256" key="9">
    <source>
        <dbReference type="ARBA" id="ARBA00048540"/>
    </source>
</evidence>
<keyword evidence="7 10" id="KW-0460">Magnesium</keyword>
<evidence type="ECO:0000313" key="12">
    <source>
        <dbReference type="EMBL" id="ARN18662.1"/>
    </source>
</evidence>
<dbReference type="InterPro" id="IPR024932">
    <property type="entry name" value="ApbE"/>
</dbReference>